<dbReference type="Proteomes" id="UP001215231">
    <property type="component" value="Chromosome"/>
</dbReference>
<name>A0ABY7V937_9GAMM</name>
<dbReference type="RefSeq" id="WP_274049333.1">
    <property type="nucleotide sequence ID" value="NZ_CP059693.1"/>
</dbReference>
<sequence>MMASYEKLAQFRISTTRMPRDTFERVEASTELNILDFISENSRSKTGRGGQPLANSHELA</sequence>
<feature type="region of interest" description="Disordered" evidence="1">
    <location>
        <begin position="40"/>
        <end position="60"/>
    </location>
</feature>
<evidence type="ECO:0000313" key="2">
    <source>
        <dbReference type="EMBL" id="WDE09398.1"/>
    </source>
</evidence>
<dbReference type="EMBL" id="CP059693">
    <property type="protein sequence ID" value="WDE09398.1"/>
    <property type="molecule type" value="Genomic_DNA"/>
</dbReference>
<protein>
    <submittedName>
        <fullName evidence="2">Uncharacterized protein</fullName>
    </submittedName>
</protein>
<gene>
    <name evidence="2" type="ORF">H3N35_13730</name>
</gene>
<reference evidence="2 3" key="1">
    <citation type="journal article" date="2022" name="Mar. Drugs">
        <title>Bioassay-Guided Fractionation Leads to the Detection of Cholic Acid Generated by the Rare Thalassomonas sp.</title>
        <authorList>
            <person name="Pheiffer F."/>
            <person name="Schneider Y.K."/>
            <person name="Hansen E.H."/>
            <person name="Andersen J.H."/>
            <person name="Isaksson J."/>
            <person name="Busche T."/>
            <person name="R C."/>
            <person name="Kalinowski J."/>
            <person name="Zyl L.V."/>
            <person name="Trindade M."/>
        </authorList>
    </citation>
    <scope>NUCLEOTIDE SEQUENCE [LARGE SCALE GENOMIC DNA]</scope>
    <source>
        <strain evidence="2 3">A5K-61T</strain>
    </source>
</reference>
<evidence type="ECO:0000256" key="1">
    <source>
        <dbReference type="SAM" id="MobiDB-lite"/>
    </source>
</evidence>
<accession>A0ABY7V937</accession>
<organism evidence="2 3">
    <name type="scientific">Thalassomonas haliotis</name>
    <dbReference type="NCBI Taxonomy" id="485448"/>
    <lineage>
        <taxon>Bacteria</taxon>
        <taxon>Pseudomonadati</taxon>
        <taxon>Pseudomonadota</taxon>
        <taxon>Gammaproteobacteria</taxon>
        <taxon>Alteromonadales</taxon>
        <taxon>Colwelliaceae</taxon>
        <taxon>Thalassomonas</taxon>
    </lineage>
</organism>
<keyword evidence="3" id="KW-1185">Reference proteome</keyword>
<evidence type="ECO:0000313" key="3">
    <source>
        <dbReference type="Proteomes" id="UP001215231"/>
    </source>
</evidence>
<proteinExistence type="predicted"/>